<dbReference type="KEGG" id="bgok:Pr1d_26920"/>
<sequence length="148" mass="16274">MKPILQALLVADHVYVDATTNKKVVAGVFRNLQYRQPQSVVQPDDNKGQVSIKIPPGGMAAGSPFCYIALTDVKGKQQFVLRYVNLADDKALFQTDLEVNCPDPLESVEIVLPLPMLPVPGPGTYALELIWHGEPLGTHRITVKELKD</sequence>
<dbReference type="Proteomes" id="UP000323917">
    <property type="component" value="Chromosome"/>
</dbReference>
<organism evidence="1 2">
    <name type="scientific">Bythopirellula goksoeyrii</name>
    <dbReference type="NCBI Taxonomy" id="1400387"/>
    <lineage>
        <taxon>Bacteria</taxon>
        <taxon>Pseudomonadati</taxon>
        <taxon>Planctomycetota</taxon>
        <taxon>Planctomycetia</taxon>
        <taxon>Pirellulales</taxon>
        <taxon>Lacipirellulaceae</taxon>
        <taxon>Bythopirellula</taxon>
    </lineage>
</organism>
<accession>A0A5B9Q8J3</accession>
<proteinExistence type="predicted"/>
<dbReference type="OrthoDB" id="161148at2"/>
<dbReference type="EMBL" id="CP042913">
    <property type="protein sequence ID" value="QEG35394.1"/>
    <property type="molecule type" value="Genomic_DNA"/>
</dbReference>
<dbReference type="RefSeq" id="WP_148073913.1">
    <property type="nucleotide sequence ID" value="NZ_CP042913.1"/>
</dbReference>
<dbReference type="Pfam" id="PF22091">
    <property type="entry name" value="DUF6941"/>
    <property type="match status" value="1"/>
</dbReference>
<evidence type="ECO:0000313" key="1">
    <source>
        <dbReference type="EMBL" id="QEG35394.1"/>
    </source>
</evidence>
<reference evidence="1 2" key="1">
    <citation type="submission" date="2019-08" db="EMBL/GenBank/DDBJ databases">
        <title>Deep-cultivation of Planctomycetes and their phenomic and genomic characterization uncovers novel biology.</title>
        <authorList>
            <person name="Wiegand S."/>
            <person name="Jogler M."/>
            <person name="Boedeker C."/>
            <person name="Pinto D."/>
            <person name="Vollmers J."/>
            <person name="Rivas-Marin E."/>
            <person name="Kohn T."/>
            <person name="Peeters S.H."/>
            <person name="Heuer A."/>
            <person name="Rast P."/>
            <person name="Oberbeckmann S."/>
            <person name="Bunk B."/>
            <person name="Jeske O."/>
            <person name="Meyerdierks A."/>
            <person name="Storesund J.E."/>
            <person name="Kallscheuer N."/>
            <person name="Luecker S."/>
            <person name="Lage O.M."/>
            <person name="Pohl T."/>
            <person name="Merkel B.J."/>
            <person name="Hornburger P."/>
            <person name="Mueller R.-W."/>
            <person name="Bruemmer F."/>
            <person name="Labrenz M."/>
            <person name="Spormann A.M."/>
            <person name="Op den Camp H."/>
            <person name="Overmann J."/>
            <person name="Amann R."/>
            <person name="Jetten M.S.M."/>
            <person name="Mascher T."/>
            <person name="Medema M.H."/>
            <person name="Devos D.P."/>
            <person name="Kaster A.-K."/>
            <person name="Ovreas L."/>
            <person name="Rohde M."/>
            <person name="Galperin M.Y."/>
            <person name="Jogler C."/>
        </authorList>
    </citation>
    <scope>NUCLEOTIDE SEQUENCE [LARGE SCALE GENOMIC DNA]</scope>
    <source>
        <strain evidence="1 2">Pr1d</strain>
    </source>
</reference>
<evidence type="ECO:0000313" key="2">
    <source>
        <dbReference type="Proteomes" id="UP000323917"/>
    </source>
</evidence>
<dbReference type="InterPro" id="IPR054221">
    <property type="entry name" value="DUF6941"/>
</dbReference>
<protein>
    <submittedName>
        <fullName evidence="1">Uncharacterized protein</fullName>
    </submittedName>
</protein>
<dbReference type="AlphaFoldDB" id="A0A5B9Q8J3"/>
<name>A0A5B9Q8J3_9BACT</name>
<keyword evidence="2" id="KW-1185">Reference proteome</keyword>
<gene>
    <name evidence="1" type="ORF">Pr1d_26920</name>
</gene>